<accession>A0A3L6PPD3</accession>
<name>A0A3L6PPD3_PANMI</name>
<organism evidence="2 3">
    <name type="scientific">Panicum miliaceum</name>
    <name type="common">Proso millet</name>
    <name type="synonym">Broomcorn millet</name>
    <dbReference type="NCBI Taxonomy" id="4540"/>
    <lineage>
        <taxon>Eukaryota</taxon>
        <taxon>Viridiplantae</taxon>
        <taxon>Streptophyta</taxon>
        <taxon>Embryophyta</taxon>
        <taxon>Tracheophyta</taxon>
        <taxon>Spermatophyta</taxon>
        <taxon>Magnoliopsida</taxon>
        <taxon>Liliopsida</taxon>
        <taxon>Poales</taxon>
        <taxon>Poaceae</taxon>
        <taxon>PACMAD clade</taxon>
        <taxon>Panicoideae</taxon>
        <taxon>Panicodae</taxon>
        <taxon>Paniceae</taxon>
        <taxon>Panicinae</taxon>
        <taxon>Panicum</taxon>
        <taxon>Panicum sect. Panicum</taxon>
    </lineage>
</organism>
<reference evidence="3" key="1">
    <citation type="journal article" date="2019" name="Nat. Commun.">
        <title>The genome of broomcorn millet.</title>
        <authorList>
            <person name="Zou C."/>
            <person name="Miki D."/>
            <person name="Li D."/>
            <person name="Tang Q."/>
            <person name="Xiao L."/>
            <person name="Rajput S."/>
            <person name="Deng P."/>
            <person name="Jia W."/>
            <person name="Huang R."/>
            <person name="Zhang M."/>
            <person name="Sun Y."/>
            <person name="Hu J."/>
            <person name="Fu X."/>
            <person name="Schnable P.S."/>
            <person name="Li F."/>
            <person name="Zhang H."/>
            <person name="Feng B."/>
            <person name="Zhu X."/>
            <person name="Liu R."/>
            <person name="Schnable J.C."/>
            <person name="Zhu J.-K."/>
            <person name="Zhang H."/>
        </authorList>
    </citation>
    <scope>NUCLEOTIDE SEQUENCE [LARGE SCALE GENOMIC DNA]</scope>
</reference>
<protein>
    <submittedName>
        <fullName evidence="2">Polyprotein</fullName>
    </submittedName>
</protein>
<sequence length="202" mass="24388">MNQYRQLQEDELRCQLLQQQIQEKRRLLELCHPEDEDPIRIESPPRRQPQGRVRSEVVRPRERTIRIEDDLDEGPKDEYYRDRRERHRRSRRRLKTEELTSCDFHNCKQGKKETLQEYMKRIIKLQAKAPNVADLTVIEAATSGLRVRSCQDYLDRCKPNTVGELFDVMREYCKSDRGRRRRIEALNQVKEARTNQWSQPKP</sequence>
<evidence type="ECO:0000313" key="3">
    <source>
        <dbReference type="Proteomes" id="UP000275267"/>
    </source>
</evidence>
<feature type="region of interest" description="Disordered" evidence="1">
    <location>
        <begin position="33"/>
        <end position="59"/>
    </location>
</feature>
<evidence type="ECO:0000256" key="1">
    <source>
        <dbReference type="SAM" id="MobiDB-lite"/>
    </source>
</evidence>
<keyword evidence="3" id="KW-1185">Reference proteome</keyword>
<feature type="compositionally biased region" description="Basic and acidic residues" evidence="1">
    <location>
        <begin position="33"/>
        <end position="45"/>
    </location>
</feature>
<comment type="caution">
    <text evidence="2">The sequence shown here is derived from an EMBL/GenBank/DDBJ whole genome shotgun (WGS) entry which is preliminary data.</text>
</comment>
<proteinExistence type="predicted"/>
<gene>
    <name evidence="2" type="ORF">C2845_PM14G06440</name>
</gene>
<evidence type="ECO:0000313" key="2">
    <source>
        <dbReference type="EMBL" id="RLM60617.1"/>
    </source>
</evidence>
<dbReference type="OrthoDB" id="1737504at2759"/>
<dbReference type="Proteomes" id="UP000275267">
    <property type="component" value="Unassembled WGS sequence"/>
</dbReference>
<dbReference type="AlphaFoldDB" id="A0A3L6PPD3"/>
<dbReference type="EMBL" id="PQIB02000016">
    <property type="protein sequence ID" value="RLM60617.1"/>
    <property type="molecule type" value="Genomic_DNA"/>
</dbReference>